<gene>
    <name evidence="3" type="ORF">PRK78_006686</name>
</gene>
<evidence type="ECO:0000313" key="3">
    <source>
        <dbReference type="EMBL" id="WEW61196.1"/>
    </source>
</evidence>
<dbReference type="Proteomes" id="UP001219355">
    <property type="component" value="Chromosome 4"/>
</dbReference>
<dbReference type="AlphaFoldDB" id="A0AAF0ILY2"/>
<dbReference type="EMBL" id="CP120630">
    <property type="protein sequence ID" value="WEW61196.1"/>
    <property type="molecule type" value="Genomic_DNA"/>
</dbReference>
<keyword evidence="2" id="KW-0812">Transmembrane</keyword>
<organism evidence="3 4">
    <name type="scientific">Emydomyces testavorans</name>
    <dbReference type="NCBI Taxonomy" id="2070801"/>
    <lineage>
        <taxon>Eukaryota</taxon>
        <taxon>Fungi</taxon>
        <taxon>Dikarya</taxon>
        <taxon>Ascomycota</taxon>
        <taxon>Pezizomycotina</taxon>
        <taxon>Eurotiomycetes</taxon>
        <taxon>Eurotiomycetidae</taxon>
        <taxon>Onygenales</taxon>
        <taxon>Nannizziopsiaceae</taxon>
        <taxon>Emydomyces</taxon>
    </lineage>
</organism>
<evidence type="ECO:0000256" key="1">
    <source>
        <dbReference type="SAM" id="MobiDB-lite"/>
    </source>
</evidence>
<feature type="transmembrane region" description="Helical" evidence="2">
    <location>
        <begin position="105"/>
        <end position="124"/>
    </location>
</feature>
<keyword evidence="2" id="KW-1133">Transmembrane helix</keyword>
<accession>A0AAF0ILY2</accession>
<protein>
    <submittedName>
        <fullName evidence="3">Uncharacterized protein</fullName>
    </submittedName>
</protein>
<keyword evidence="2" id="KW-0472">Membrane</keyword>
<evidence type="ECO:0000313" key="4">
    <source>
        <dbReference type="Proteomes" id="UP001219355"/>
    </source>
</evidence>
<proteinExistence type="predicted"/>
<feature type="region of interest" description="Disordered" evidence="1">
    <location>
        <begin position="541"/>
        <end position="560"/>
    </location>
</feature>
<sequence>MATTPVSATPPDVTTSLPPSSALFHVKPSTSLGFLWSSIGLAVLTALAQGMVTALAYMTESSAMWTFRFRLAKVEHWWWTLVSGMLLISLVLITLSFAAGNNNEAVSILALSTTTFLTIVRYMLPSWRSRRFIHNRWLAWAGPSRTAVPRKLLYYCGDREDWRKLSRNVVISKGKVVQSDYYGWHIFPQRGIRLDPTDILNVVSSTNIDKQFLSGKVHYVYNDGDDKSENVSLFWGAVQDFQPRVSRSISAIPANLLQSHPLTQEGFVGEGFCLAMGIVGRNKGLRPWDLVFNMDKSISTSLETRSTWRPRPGKTLRSYYETTLETVYGGLGQSFVRAVVELSLILLDADEHAVAAWLKAGCDHQSILINKALTERKATPEELKAHYESSYVSMIISLNNMKDKQVGHYNHETSEAKRPDIICLGLLLKARGHPQPLWWNEPLFASYRADEKKHLDSDWYQDAAKLLGLAVYPPGFEDGEWFGRTTSPEPKLSVPASPEMKMVTPSQLEAGLANGCVANESTSHNGVLSHIEPRPSVHAATYSSDATLNGSDVSSPPKSE</sequence>
<name>A0AAF0ILY2_9EURO</name>
<feature type="transmembrane region" description="Helical" evidence="2">
    <location>
        <begin position="34"/>
        <end position="57"/>
    </location>
</feature>
<reference evidence="3" key="1">
    <citation type="submission" date="2023-03" db="EMBL/GenBank/DDBJ databases">
        <title>Emydomyces testavorans Genome Sequence.</title>
        <authorList>
            <person name="Hoyer L."/>
        </authorList>
    </citation>
    <scope>NUCLEOTIDE SEQUENCE</scope>
    <source>
        <strain evidence="3">16-2883</strain>
    </source>
</reference>
<feature type="transmembrane region" description="Helical" evidence="2">
    <location>
        <begin position="77"/>
        <end position="99"/>
    </location>
</feature>
<keyword evidence="4" id="KW-1185">Reference proteome</keyword>
<evidence type="ECO:0000256" key="2">
    <source>
        <dbReference type="SAM" id="Phobius"/>
    </source>
</evidence>